<dbReference type="RefSeq" id="WP_193506642.1">
    <property type="nucleotide sequence ID" value="NZ_BMSO01000014.1"/>
</dbReference>
<organism evidence="1 2">
    <name type="scientific">Streptomyces coeruleorubidus</name>
    <dbReference type="NCBI Taxonomy" id="116188"/>
    <lineage>
        <taxon>Bacteria</taxon>
        <taxon>Bacillati</taxon>
        <taxon>Actinomycetota</taxon>
        <taxon>Actinomycetes</taxon>
        <taxon>Kitasatosporales</taxon>
        <taxon>Streptomycetaceae</taxon>
        <taxon>Streptomyces</taxon>
    </lineage>
</organism>
<reference evidence="1 2" key="1">
    <citation type="journal article" date="2021" name="J. Microbiol. Biotechnol.">
        <title>An Efficient Markerless Deletion System Suitable for the Industrial Strains of Streptomyces.</title>
        <authorList>
            <person name="Dong J."/>
            <person name="Wei J."/>
            <person name="Li H."/>
            <person name="Zhao S."/>
            <person name="Guan W."/>
        </authorList>
    </citation>
    <scope>NUCLEOTIDE SEQUENCE [LARGE SCALE GENOMIC DNA]</scope>
    <source>
        <strain evidence="1 2">CICC 11043</strain>
    </source>
</reference>
<keyword evidence="2" id="KW-1185">Reference proteome</keyword>
<reference evidence="1 2" key="2">
    <citation type="journal article" date="2024" name="Microb. Biotechnol.">
        <title>The involvement of multiple ABC transporters in daunorubicin efflux in Streptomyces coeruleorubidus.</title>
        <authorList>
            <person name="Dong J."/>
            <person name="Ning J."/>
            <person name="Tian Y."/>
            <person name="Li H."/>
            <person name="Chen H."/>
            <person name="Guan W."/>
        </authorList>
    </citation>
    <scope>NUCLEOTIDE SEQUENCE [LARGE SCALE GENOMIC DNA]</scope>
    <source>
        <strain evidence="1 2">CICC 11043</strain>
    </source>
</reference>
<sequence length="61" mass="6457">MLTEVLSPDTMTLDAEVLEDLLTHPEAPVSAAPSPGPEAGIPVLVLSLALAPKEPKESRRR</sequence>
<evidence type="ECO:0000313" key="1">
    <source>
        <dbReference type="EMBL" id="WOT39525.1"/>
    </source>
</evidence>
<evidence type="ECO:0000313" key="2">
    <source>
        <dbReference type="Proteomes" id="UP001305002"/>
    </source>
</evidence>
<accession>A0ABZ0KNL6</accession>
<proteinExistence type="predicted"/>
<dbReference type="Proteomes" id="UP001305002">
    <property type="component" value="Chromosome"/>
</dbReference>
<gene>
    <name evidence="1" type="ORF">R5U08_37720</name>
</gene>
<dbReference type="EMBL" id="CP137524">
    <property type="protein sequence ID" value="WOT39525.1"/>
    <property type="molecule type" value="Genomic_DNA"/>
</dbReference>
<name>A0ABZ0KNL6_STRC4</name>
<protein>
    <submittedName>
        <fullName evidence="1">Uncharacterized protein</fullName>
    </submittedName>
</protein>